<evidence type="ECO:0000256" key="4">
    <source>
        <dbReference type="ARBA" id="ARBA00023128"/>
    </source>
</evidence>
<sequence length="282" mass="31830">MQLHPPAPKPLQSVIPSEVGQFQPENGRLLLHQQQLAIAIRSARRRPKTLSVRKQLVASTAAAVLAVKNRSPAVPCGDAALAASLAYSVPDIVYPEDEIRRVFYKRHPFELDRARCIVEREFSVAVEWVDIHGGHALVPLSGESVVQRTMYLLNQAELKAIKEEKRTKTSVDRKSFRSTAYKQALTEFYAAREEEELRELKMYDDAEIAHKKSLSEMAEKIKTGEAVAPVSDTFSDPILGARHKAGSFWHAEEIELADSRLFSKDLAKQYVYFYLSDAMMLF</sequence>
<keyword evidence="5" id="KW-0687">Ribonucleoprotein</keyword>
<comment type="similarity">
    <text evidence="2">Belongs to the mitochondrion-specific ribosomal protein mS23 family.</text>
</comment>
<evidence type="ECO:0000256" key="7">
    <source>
        <dbReference type="ARBA" id="ARBA00035421"/>
    </source>
</evidence>
<evidence type="ECO:0000256" key="1">
    <source>
        <dbReference type="ARBA" id="ARBA00004173"/>
    </source>
</evidence>
<evidence type="ECO:0000313" key="8">
    <source>
        <dbReference type="EMBL" id="OAJ43477.1"/>
    </source>
</evidence>
<dbReference type="EMBL" id="DS022310">
    <property type="protein sequence ID" value="OAJ43477.1"/>
    <property type="molecule type" value="Genomic_DNA"/>
</dbReference>
<dbReference type="GO" id="GO:0005763">
    <property type="term" value="C:mitochondrial small ribosomal subunit"/>
    <property type="evidence" value="ECO:0007669"/>
    <property type="project" value="InterPro"/>
</dbReference>
<evidence type="ECO:0000256" key="5">
    <source>
        <dbReference type="ARBA" id="ARBA00023274"/>
    </source>
</evidence>
<keyword evidence="3" id="KW-0689">Ribosomal protein</keyword>
<evidence type="ECO:0000313" key="9">
    <source>
        <dbReference type="Proteomes" id="UP000077115"/>
    </source>
</evidence>
<dbReference type="STRING" id="403673.A0A177WTL7"/>
<comment type="subcellular location">
    <subcellularLocation>
        <location evidence="1">Mitochondrion</location>
    </subcellularLocation>
</comment>
<dbReference type="PANTHER" id="PTHR37799:SF1">
    <property type="entry name" value="SMALL RIBOSOMAL SUBUNIT PROTEIN MS23"/>
    <property type="match status" value="1"/>
</dbReference>
<dbReference type="PANTHER" id="PTHR37799">
    <property type="entry name" value="37S RIBOSOMAL PROTEIN S25, MITOCHONDRIAL"/>
    <property type="match status" value="1"/>
</dbReference>
<dbReference type="GO" id="GO:0003735">
    <property type="term" value="F:structural constituent of ribosome"/>
    <property type="evidence" value="ECO:0007669"/>
    <property type="project" value="InterPro"/>
</dbReference>
<dbReference type="InterPro" id="IPR016939">
    <property type="entry name" value="Ribosomal_mS23_fun"/>
</dbReference>
<dbReference type="VEuPathDB" id="FungiDB:BDEG_26835"/>
<reference evidence="8 9" key="1">
    <citation type="submission" date="2006-10" db="EMBL/GenBank/DDBJ databases">
        <title>The Genome Sequence of Batrachochytrium dendrobatidis JEL423.</title>
        <authorList>
            <consortium name="The Broad Institute Genome Sequencing Platform"/>
            <person name="Birren B."/>
            <person name="Lander E."/>
            <person name="Galagan J."/>
            <person name="Cuomo C."/>
            <person name="Devon K."/>
            <person name="Jaffe D."/>
            <person name="Butler J."/>
            <person name="Alvarez P."/>
            <person name="Gnerre S."/>
            <person name="Grabherr M."/>
            <person name="Kleber M."/>
            <person name="Mauceli E."/>
            <person name="Brockman W."/>
            <person name="Young S."/>
            <person name="LaButti K."/>
            <person name="Sykes S."/>
            <person name="DeCaprio D."/>
            <person name="Crawford M."/>
            <person name="Koehrsen M."/>
            <person name="Engels R."/>
            <person name="Montgomery P."/>
            <person name="Pearson M."/>
            <person name="Howarth C."/>
            <person name="Larson L."/>
            <person name="White J."/>
            <person name="O'Leary S."/>
            <person name="Kodira C."/>
            <person name="Zeng Q."/>
            <person name="Yandava C."/>
            <person name="Alvarado L."/>
            <person name="Longcore J."/>
            <person name="James T."/>
        </authorList>
    </citation>
    <scope>NUCLEOTIDE SEQUENCE [LARGE SCALE GENOMIC DNA]</scope>
    <source>
        <strain evidence="8 9">JEL423</strain>
    </source>
</reference>
<evidence type="ECO:0000256" key="2">
    <source>
        <dbReference type="ARBA" id="ARBA00009864"/>
    </source>
</evidence>
<dbReference type="Pfam" id="PF13741">
    <property type="entry name" value="MRP-S25"/>
    <property type="match status" value="1"/>
</dbReference>
<organism evidence="8 9">
    <name type="scientific">Batrachochytrium dendrobatidis (strain JEL423)</name>
    <dbReference type="NCBI Taxonomy" id="403673"/>
    <lineage>
        <taxon>Eukaryota</taxon>
        <taxon>Fungi</taxon>
        <taxon>Fungi incertae sedis</taxon>
        <taxon>Chytridiomycota</taxon>
        <taxon>Chytridiomycota incertae sedis</taxon>
        <taxon>Chytridiomycetes</taxon>
        <taxon>Rhizophydiales</taxon>
        <taxon>Rhizophydiales incertae sedis</taxon>
        <taxon>Batrachochytrium</taxon>
    </lineage>
</organism>
<evidence type="ECO:0000256" key="6">
    <source>
        <dbReference type="ARBA" id="ARBA00035137"/>
    </source>
</evidence>
<dbReference type="AlphaFoldDB" id="A0A177WTL7"/>
<protein>
    <recommendedName>
        <fullName evidence="6">Small ribosomal subunit protein mS23</fullName>
    </recommendedName>
    <alternativeName>
        <fullName evidence="7">37S ribosomal protein S25, mitochondrial</fullName>
    </alternativeName>
</protein>
<reference evidence="8 9" key="2">
    <citation type="submission" date="2016-05" db="EMBL/GenBank/DDBJ databases">
        <title>Lineage-specific infection strategies underlie the spectrum of fungal disease in amphibians.</title>
        <authorList>
            <person name="Cuomo C.A."/>
            <person name="Farrer R.A."/>
            <person name="James T."/>
            <person name="Longcore J."/>
            <person name="Birren B."/>
        </authorList>
    </citation>
    <scope>NUCLEOTIDE SEQUENCE [LARGE SCALE GENOMIC DNA]</scope>
    <source>
        <strain evidence="8 9">JEL423</strain>
    </source>
</reference>
<evidence type="ECO:0000256" key="3">
    <source>
        <dbReference type="ARBA" id="ARBA00022980"/>
    </source>
</evidence>
<name>A0A177WTL7_BATDL</name>
<gene>
    <name evidence="8" type="ORF">BDEG_26835</name>
</gene>
<dbReference type="Proteomes" id="UP000077115">
    <property type="component" value="Unassembled WGS sequence"/>
</dbReference>
<proteinExistence type="inferred from homology"/>
<dbReference type="OrthoDB" id="5542239at2759"/>
<accession>A0A177WTL7</accession>
<keyword evidence="4" id="KW-0496">Mitochondrion</keyword>